<evidence type="ECO:0000256" key="2">
    <source>
        <dbReference type="ARBA" id="ARBA00022448"/>
    </source>
</evidence>
<feature type="transmembrane region" description="Helical" evidence="7">
    <location>
        <begin position="294"/>
        <end position="312"/>
    </location>
</feature>
<feature type="transmembrane region" description="Helical" evidence="7">
    <location>
        <begin position="16"/>
        <end position="39"/>
    </location>
</feature>
<dbReference type="PROSITE" id="PS50850">
    <property type="entry name" value="MFS"/>
    <property type="match status" value="1"/>
</dbReference>
<gene>
    <name evidence="9" type="ORF">ERL59_19500</name>
</gene>
<dbReference type="InterPro" id="IPR036259">
    <property type="entry name" value="MFS_trans_sf"/>
</dbReference>
<dbReference type="InterPro" id="IPR020846">
    <property type="entry name" value="MFS_dom"/>
</dbReference>
<dbReference type="Gene3D" id="1.20.1250.20">
    <property type="entry name" value="MFS general substrate transporter like domains"/>
    <property type="match status" value="1"/>
</dbReference>
<comment type="subcellular location">
    <subcellularLocation>
        <location evidence="1">Cell membrane</location>
        <topology evidence="1">Multi-pass membrane protein</topology>
    </subcellularLocation>
</comment>
<name>A0A6N9Q8E5_9BACL</name>
<feature type="transmembrane region" description="Helical" evidence="7">
    <location>
        <begin position="362"/>
        <end position="381"/>
    </location>
</feature>
<dbReference type="AlphaFoldDB" id="A0A6N9Q8E5"/>
<reference evidence="9 10" key="1">
    <citation type="submission" date="2019-01" db="EMBL/GenBank/DDBJ databases">
        <title>Chengkuizengella sp. nov., isolated from deep-sea sediment of East Pacific Ocean.</title>
        <authorList>
            <person name="Yang J."/>
            <person name="Lai Q."/>
            <person name="Shao Z."/>
        </authorList>
    </citation>
    <scope>NUCLEOTIDE SEQUENCE [LARGE SCALE GENOMIC DNA]</scope>
    <source>
        <strain evidence="9 10">YPA3-1-1</strain>
    </source>
</reference>
<dbReference type="PANTHER" id="PTHR43266">
    <property type="entry name" value="MACROLIDE-EFFLUX PROTEIN"/>
    <property type="match status" value="1"/>
</dbReference>
<dbReference type="InterPro" id="IPR011701">
    <property type="entry name" value="MFS"/>
</dbReference>
<evidence type="ECO:0000256" key="6">
    <source>
        <dbReference type="ARBA" id="ARBA00023136"/>
    </source>
</evidence>
<organism evidence="9 10">
    <name type="scientific">Chengkuizengella marina</name>
    <dbReference type="NCBI Taxonomy" id="2507566"/>
    <lineage>
        <taxon>Bacteria</taxon>
        <taxon>Bacillati</taxon>
        <taxon>Bacillota</taxon>
        <taxon>Bacilli</taxon>
        <taxon>Bacillales</taxon>
        <taxon>Paenibacillaceae</taxon>
        <taxon>Chengkuizengella</taxon>
    </lineage>
</organism>
<dbReference type="CDD" id="cd06173">
    <property type="entry name" value="MFS_MefA_like"/>
    <property type="match status" value="1"/>
</dbReference>
<protein>
    <submittedName>
        <fullName evidence="9">MFS transporter</fullName>
    </submittedName>
</protein>
<feature type="transmembrane region" description="Helical" evidence="7">
    <location>
        <begin position="85"/>
        <end position="112"/>
    </location>
</feature>
<dbReference type="Proteomes" id="UP000448943">
    <property type="component" value="Unassembled WGS sequence"/>
</dbReference>
<dbReference type="SUPFAM" id="SSF103473">
    <property type="entry name" value="MFS general substrate transporter"/>
    <property type="match status" value="1"/>
</dbReference>
<feature type="transmembrane region" description="Helical" evidence="7">
    <location>
        <begin position="228"/>
        <end position="254"/>
    </location>
</feature>
<dbReference type="RefSeq" id="WP_160647942.1">
    <property type="nucleotide sequence ID" value="NZ_SIJB01000059.1"/>
</dbReference>
<feature type="transmembrane region" description="Helical" evidence="7">
    <location>
        <begin position="387"/>
        <end position="405"/>
    </location>
</feature>
<feature type="transmembrane region" description="Helical" evidence="7">
    <location>
        <begin position="266"/>
        <end position="287"/>
    </location>
</feature>
<dbReference type="Pfam" id="PF07690">
    <property type="entry name" value="MFS_1"/>
    <property type="match status" value="1"/>
</dbReference>
<feature type="transmembrane region" description="Helical" evidence="7">
    <location>
        <begin position="318"/>
        <end position="342"/>
    </location>
</feature>
<evidence type="ECO:0000256" key="5">
    <source>
        <dbReference type="ARBA" id="ARBA00022989"/>
    </source>
</evidence>
<keyword evidence="10" id="KW-1185">Reference proteome</keyword>
<evidence type="ECO:0000313" key="10">
    <source>
        <dbReference type="Proteomes" id="UP000448943"/>
    </source>
</evidence>
<feature type="domain" description="Major facilitator superfamily (MFS) profile" evidence="8">
    <location>
        <begin position="12"/>
        <end position="410"/>
    </location>
</feature>
<keyword evidence="2" id="KW-0813">Transport</keyword>
<evidence type="ECO:0000256" key="1">
    <source>
        <dbReference type="ARBA" id="ARBA00004651"/>
    </source>
</evidence>
<evidence type="ECO:0000259" key="8">
    <source>
        <dbReference type="PROSITE" id="PS50850"/>
    </source>
</evidence>
<evidence type="ECO:0000256" key="3">
    <source>
        <dbReference type="ARBA" id="ARBA00022475"/>
    </source>
</evidence>
<evidence type="ECO:0000256" key="4">
    <source>
        <dbReference type="ARBA" id="ARBA00022692"/>
    </source>
</evidence>
<comment type="caution">
    <text evidence="9">The sequence shown here is derived from an EMBL/GenBank/DDBJ whole genome shotgun (WGS) entry which is preliminary data.</text>
</comment>
<evidence type="ECO:0000256" key="7">
    <source>
        <dbReference type="SAM" id="Phobius"/>
    </source>
</evidence>
<evidence type="ECO:0000313" key="9">
    <source>
        <dbReference type="EMBL" id="NBI31122.1"/>
    </source>
</evidence>
<feature type="transmembrane region" description="Helical" evidence="7">
    <location>
        <begin position="161"/>
        <end position="186"/>
    </location>
</feature>
<proteinExistence type="predicted"/>
<accession>A0A6N9Q8E5</accession>
<dbReference type="OrthoDB" id="9775268at2"/>
<feature type="transmembrane region" description="Helical" evidence="7">
    <location>
        <begin position="54"/>
        <end position="73"/>
    </location>
</feature>
<keyword evidence="3" id="KW-1003">Cell membrane</keyword>
<dbReference type="PANTHER" id="PTHR43266:SF8">
    <property type="entry name" value="MACROLIDE-EFFLUX PROTEIN"/>
    <property type="match status" value="1"/>
</dbReference>
<keyword evidence="6 7" id="KW-0472">Membrane</keyword>
<dbReference type="EMBL" id="SIJB01000059">
    <property type="protein sequence ID" value="NBI31122.1"/>
    <property type="molecule type" value="Genomic_DNA"/>
</dbReference>
<dbReference type="GO" id="GO:0022857">
    <property type="term" value="F:transmembrane transporter activity"/>
    <property type="evidence" value="ECO:0007669"/>
    <property type="project" value="InterPro"/>
</dbReference>
<keyword evidence="5 7" id="KW-1133">Transmembrane helix</keyword>
<sequence>MAKVFSIFKNGNYTKLFLANLTSQMGTVIGLTAFMFYLLDRFSNQPSYATLNEMMYSLPTLFVFWLIGVLADRMDRQKIAIYTDWIRAILSICFLVSIWIGWIPLIFFIIFLRSAVQKFFFPAEQAIVQGILKENEYTTAAGLNQMVNSLFMLFGSALGAITYWTFGIEGAIIVDTISFVISALLLHACKIPENVRLPNGKNKLKDLQFSTVFKDFKDGMQYIFKNRLLFSLIIGFIVFGVVNGGFSVIPIFILKYKLAPDTYEQMSVILGIVFGIAVLIGSITASIIAQKVKLYKLIIWGLLVCGSFIALSSYTDSILIFFSLSFIVGLSLPFINVAIGGWLPKIVDPKMMGRVQGWLDPLMMLAQTITLGVIAATFPTIMNLRGLFWLVGGCTIMVGIFYAIVLPKFEKHKSTATAEHNVQEPSIS</sequence>
<keyword evidence="4 7" id="KW-0812">Transmembrane</keyword>
<dbReference type="GO" id="GO:0005886">
    <property type="term" value="C:plasma membrane"/>
    <property type="evidence" value="ECO:0007669"/>
    <property type="project" value="UniProtKB-SubCell"/>
</dbReference>